<evidence type="ECO:0000313" key="2">
    <source>
        <dbReference type="EMBL" id="KAK7271222.1"/>
    </source>
</evidence>
<comment type="caution">
    <text evidence="2">The sequence shown here is derived from an EMBL/GenBank/DDBJ whole genome shotgun (WGS) entry which is preliminary data.</text>
</comment>
<evidence type="ECO:0000313" key="3">
    <source>
        <dbReference type="Proteomes" id="UP001359559"/>
    </source>
</evidence>
<accession>A0AAN9I9F5</accession>
<keyword evidence="3" id="KW-1185">Reference proteome</keyword>
<feature type="signal peptide" evidence="1">
    <location>
        <begin position="1"/>
        <end position="24"/>
    </location>
</feature>
<feature type="chain" id="PRO_5042874092" evidence="1">
    <location>
        <begin position="25"/>
        <end position="75"/>
    </location>
</feature>
<dbReference type="AlphaFoldDB" id="A0AAN9I9F5"/>
<sequence>MSGLVCFFHLLSFLLPSIIFHCYTDSSSFHLTPQFYIPTYWCCLLYAVLRVSFNTDDGFSYSVSDHPHSLKNIHF</sequence>
<proteinExistence type="predicted"/>
<protein>
    <submittedName>
        <fullName evidence="2">Uncharacterized protein</fullName>
    </submittedName>
</protein>
<organism evidence="2 3">
    <name type="scientific">Clitoria ternatea</name>
    <name type="common">Butterfly pea</name>
    <dbReference type="NCBI Taxonomy" id="43366"/>
    <lineage>
        <taxon>Eukaryota</taxon>
        <taxon>Viridiplantae</taxon>
        <taxon>Streptophyta</taxon>
        <taxon>Embryophyta</taxon>
        <taxon>Tracheophyta</taxon>
        <taxon>Spermatophyta</taxon>
        <taxon>Magnoliopsida</taxon>
        <taxon>eudicotyledons</taxon>
        <taxon>Gunneridae</taxon>
        <taxon>Pentapetalae</taxon>
        <taxon>rosids</taxon>
        <taxon>fabids</taxon>
        <taxon>Fabales</taxon>
        <taxon>Fabaceae</taxon>
        <taxon>Papilionoideae</taxon>
        <taxon>50 kb inversion clade</taxon>
        <taxon>NPAAA clade</taxon>
        <taxon>indigoferoid/millettioid clade</taxon>
        <taxon>Phaseoleae</taxon>
        <taxon>Clitoria</taxon>
    </lineage>
</organism>
<dbReference type="Proteomes" id="UP001359559">
    <property type="component" value="Unassembled WGS sequence"/>
</dbReference>
<dbReference type="EMBL" id="JAYKXN010000007">
    <property type="protein sequence ID" value="KAK7271222.1"/>
    <property type="molecule type" value="Genomic_DNA"/>
</dbReference>
<keyword evidence="1" id="KW-0732">Signal</keyword>
<name>A0AAN9I9F5_CLITE</name>
<reference evidence="2 3" key="1">
    <citation type="submission" date="2024-01" db="EMBL/GenBank/DDBJ databases">
        <title>The genomes of 5 underutilized Papilionoideae crops provide insights into root nodulation and disease resistance.</title>
        <authorList>
            <person name="Yuan L."/>
        </authorList>
    </citation>
    <scope>NUCLEOTIDE SEQUENCE [LARGE SCALE GENOMIC DNA]</scope>
    <source>
        <strain evidence="2">LY-2023</strain>
        <tissue evidence="2">Leaf</tissue>
    </source>
</reference>
<gene>
    <name evidence="2" type="ORF">RJT34_26942</name>
</gene>
<evidence type="ECO:0000256" key="1">
    <source>
        <dbReference type="SAM" id="SignalP"/>
    </source>
</evidence>